<organism evidence="1 2">
    <name type="scientific">Amycolatopsis alba DSM 44262</name>
    <dbReference type="NCBI Taxonomy" id="1125972"/>
    <lineage>
        <taxon>Bacteria</taxon>
        <taxon>Bacillati</taxon>
        <taxon>Actinomycetota</taxon>
        <taxon>Actinomycetes</taxon>
        <taxon>Pseudonocardiales</taxon>
        <taxon>Pseudonocardiaceae</taxon>
        <taxon>Amycolatopsis</taxon>
    </lineage>
</organism>
<protein>
    <recommendedName>
        <fullName evidence="3">CdiI immunity protein domain-containing protein</fullName>
    </recommendedName>
</protein>
<evidence type="ECO:0000313" key="2">
    <source>
        <dbReference type="Proteomes" id="UP000215563"/>
    </source>
</evidence>
<reference evidence="1 2" key="1">
    <citation type="submission" date="2017-07" db="EMBL/GenBank/DDBJ databases">
        <title>Amycolatopsis alba DSM 44262 Genome sequencing and assembly.</title>
        <authorList>
            <person name="Kaur N."/>
            <person name="Mayilraj S."/>
        </authorList>
    </citation>
    <scope>NUCLEOTIDE SEQUENCE [LARGE SCALE GENOMIC DNA]</scope>
    <source>
        <strain evidence="1 2">DSM 44262</strain>
    </source>
</reference>
<keyword evidence="2" id="KW-1185">Reference proteome</keyword>
<comment type="caution">
    <text evidence="1">The sequence shown here is derived from an EMBL/GenBank/DDBJ whole genome shotgun (WGS) entry which is preliminary data.</text>
</comment>
<gene>
    <name evidence="1" type="ORF">CFP75_23015</name>
</gene>
<dbReference type="EMBL" id="NMQU01000068">
    <property type="protein sequence ID" value="OXM47974.1"/>
    <property type="molecule type" value="Genomic_DNA"/>
</dbReference>
<dbReference type="Proteomes" id="UP000215563">
    <property type="component" value="Unassembled WGS sequence"/>
</dbReference>
<evidence type="ECO:0008006" key="3">
    <source>
        <dbReference type="Google" id="ProtNLM"/>
    </source>
</evidence>
<name>A0A229RNJ4_AMYAL</name>
<sequence>MTRTPQDALLDEFILYYNVDELGLFIYDNLAEHADESAERMVRILGDRAVEVARLMREMAADPAHPFYQTICSRTMYDWAEDQDSWARFQQLARRMSDGITKATGG</sequence>
<proteinExistence type="predicted"/>
<dbReference type="AlphaFoldDB" id="A0A229RNJ4"/>
<evidence type="ECO:0000313" key="1">
    <source>
        <dbReference type="EMBL" id="OXM47974.1"/>
    </source>
</evidence>
<dbReference type="RefSeq" id="WP_020629262.1">
    <property type="nucleotide sequence ID" value="NZ_KB913032.1"/>
</dbReference>
<dbReference type="OrthoDB" id="3634623at2"/>
<accession>A0A229RNJ4</accession>